<evidence type="ECO:0000256" key="1">
    <source>
        <dbReference type="SAM" id="MobiDB-lite"/>
    </source>
</evidence>
<dbReference type="InterPro" id="IPR013922">
    <property type="entry name" value="Cyclin_PHO80-like"/>
</dbReference>
<dbReference type="EMBL" id="QSBY01000007">
    <property type="protein sequence ID" value="RHW71509.1"/>
    <property type="molecule type" value="Genomic_DNA"/>
</dbReference>
<dbReference type="Pfam" id="PF08613">
    <property type="entry name" value="Cyclin"/>
    <property type="match status" value="1"/>
</dbReference>
<dbReference type="SUPFAM" id="SSF47954">
    <property type="entry name" value="Cyclin-like"/>
    <property type="match status" value="1"/>
</dbReference>
<dbReference type="Gene3D" id="1.10.472.10">
    <property type="entry name" value="Cyclin-like"/>
    <property type="match status" value="1"/>
</dbReference>
<dbReference type="PANTHER" id="PTHR15615:SF108">
    <property type="entry name" value="PROTEIN CNPPD1"/>
    <property type="match status" value="1"/>
</dbReference>
<feature type="region of interest" description="Disordered" evidence="1">
    <location>
        <begin position="614"/>
        <end position="648"/>
    </location>
</feature>
<feature type="region of interest" description="Disordered" evidence="1">
    <location>
        <begin position="127"/>
        <end position="194"/>
    </location>
</feature>
<organism evidence="2">
    <name type="scientific">Trypanosoma brucei equiperdum</name>
    <dbReference type="NCBI Taxonomy" id="630700"/>
    <lineage>
        <taxon>Eukaryota</taxon>
        <taxon>Discoba</taxon>
        <taxon>Euglenozoa</taxon>
        <taxon>Kinetoplastea</taxon>
        <taxon>Metakinetoplastina</taxon>
        <taxon>Trypanosomatida</taxon>
        <taxon>Trypanosomatidae</taxon>
        <taxon>Trypanosoma</taxon>
    </lineage>
</organism>
<evidence type="ECO:0000313" key="2">
    <source>
        <dbReference type="EMBL" id="RHW71509.1"/>
    </source>
</evidence>
<feature type="compositionally biased region" description="Low complexity" evidence="1">
    <location>
        <begin position="639"/>
        <end position="648"/>
    </location>
</feature>
<dbReference type="AlphaFoldDB" id="A0A3L6L4E6"/>
<dbReference type="PANTHER" id="PTHR15615">
    <property type="match status" value="1"/>
</dbReference>
<feature type="compositionally biased region" description="Basic and acidic residues" evidence="1">
    <location>
        <begin position="145"/>
        <end position="156"/>
    </location>
</feature>
<gene>
    <name evidence="2" type="primary">CYC4</name>
    <name evidence="2" type="ORF">DPX39_070080300</name>
</gene>
<comment type="caution">
    <text evidence="2">The sequence shown here is derived from an EMBL/GenBank/DDBJ whole genome shotgun (WGS) entry which is preliminary data.</text>
</comment>
<dbReference type="InterPro" id="IPR036915">
    <property type="entry name" value="Cyclin-like_sf"/>
</dbReference>
<feature type="region of interest" description="Disordered" evidence="1">
    <location>
        <begin position="684"/>
        <end position="726"/>
    </location>
</feature>
<feature type="region of interest" description="Disordered" evidence="1">
    <location>
        <begin position="1"/>
        <end position="22"/>
    </location>
</feature>
<dbReference type="Proteomes" id="UP000266743">
    <property type="component" value="Chromosome 7"/>
</dbReference>
<sequence>MNPHACGVSNSWKPLSPQRDNIHTDMLDNINDNDGEDDACDYHRNHEMHKKVKRARTGTGHDVTTVAHINSNCSSCTSNGNDDKGRHVALIGSSDDNRNNTEVVCNKGVKNNNNSDTSAASGAVDERGAVNGLSPSCGQEEEARDELGQKCAHENNEVAGGRDTTKGSGFIAPDGDGRPADGHDSNGVVNGDDNADGEKRAVTLPIELDTVCRGLVLFLESLCEENSSEPLLTTDFHSSSIPGTSIAAYTQRFKLRGSFSGETLLVSLIMLLKYSFTISHPVTYYNVHRLMITSAMLSAKMREDRFFDNRYYSFLGGIKLSEMNKLELRFCSVLGWDLWIDDEDYETLARLMRRLVKELAEVEVSSNNDCVGVDISAQNEVALREFGARFWAEHLRPWKCGLESNLARRAQRMEQSDRIFLNRIRERSRQFYLSESNGINGYGCSAVLVPTIYGRQMYQMTTPVMINRSGEACVDKKVDFRQQQQQQQQQFGIANRNSRELGTDHSVAGAAASSSVTAASACATMVGASGTVANGFSSFGNSVRMDGGSLVTTKGQYVVDGSSSSAPRPHNFDHTNGQSCVDPFKKDLKTSVTSSVGGAGVSCDTVGNGVNNGHRYASGTSVGNGTTGSAVKQQRRGNVSENHNNNNTNDIVVINGSSGTDASNTGSNKWFSRTVRSKIQHASAIAVSDEQQQQQQPPAEKGLPWQRGERGVGAKRRKPDHYRDYR</sequence>
<feature type="compositionally biased region" description="Basic and acidic residues" evidence="1">
    <location>
        <begin position="175"/>
        <end position="184"/>
    </location>
</feature>
<accession>A0A3L6L4E6</accession>
<dbReference type="CDD" id="cd20558">
    <property type="entry name" value="CYCLIN_ScPCL7-like"/>
    <property type="match status" value="1"/>
</dbReference>
<name>A0A3L6L4E6_9TRYP</name>
<reference evidence="2" key="1">
    <citation type="submission" date="2018-09" db="EMBL/GenBank/DDBJ databases">
        <title>whole genome sequence of T. equiperdum IVM-t1 strain.</title>
        <authorList>
            <person name="Suganuma K."/>
        </authorList>
    </citation>
    <scope>NUCLEOTIDE SEQUENCE [LARGE SCALE GENOMIC DNA]</scope>
    <source>
        <strain evidence="2">IVM-t1</strain>
    </source>
</reference>
<proteinExistence type="predicted"/>
<protein>
    <submittedName>
        <fullName evidence="2">CYC2-like cyclin</fullName>
    </submittedName>
</protein>
<dbReference type="GO" id="GO:0019901">
    <property type="term" value="F:protein kinase binding"/>
    <property type="evidence" value="ECO:0007669"/>
    <property type="project" value="InterPro"/>
</dbReference>
<feature type="compositionally biased region" description="Low complexity" evidence="1">
    <location>
        <begin position="618"/>
        <end position="629"/>
    </location>
</feature>